<evidence type="ECO:0000256" key="1">
    <source>
        <dbReference type="SAM" id="MobiDB-lite"/>
    </source>
</evidence>
<organism evidence="2 3">
    <name type="scientific">Colletotrichum tanaceti</name>
    <dbReference type="NCBI Taxonomy" id="1306861"/>
    <lineage>
        <taxon>Eukaryota</taxon>
        <taxon>Fungi</taxon>
        <taxon>Dikarya</taxon>
        <taxon>Ascomycota</taxon>
        <taxon>Pezizomycotina</taxon>
        <taxon>Sordariomycetes</taxon>
        <taxon>Hypocreomycetidae</taxon>
        <taxon>Glomerellales</taxon>
        <taxon>Glomerellaceae</taxon>
        <taxon>Colletotrichum</taxon>
        <taxon>Colletotrichum destructivum species complex</taxon>
    </lineage>
</organism>
<sequence>MVECFNASPNPSIPPSLSESSLSASHPTPQSIDRHGATAIGLWTLDSKDSRIPPPPSPVPRVSH</sequence>
<protein>
    <submittedName>
        <fullName evidence="2">Uncharacterized protein</fullName>
    </submittedName>
</protein>
<comment type="caution">
    <text evidence="2">The sequence shown here is derived from an EMBL/GenBank/DDBJ whole genome shotgun (WGS) entry which is preliminary data.</text>
</comment>
<gene>
    <name evidence="2" type="ORF">CTA1_10177</name>
</gene>
<accession>A0A4U6X111</accession>
<name>A0A4U6X111_9PEZI</name>
<feature type="compositionally biased region" description="Low complexity" evidence="1">
    <location>
        <begin position="15"/>
        <end position="29"/>
    </location>
</feature>
<dbReference type="AlphaFoldDB" id="A0A4U6X111"/>
<reference evidence="2 3" key="1">
    <citation type="journal article" date="2019" name="PLoS ONE">
        <title>Comparative genome analysis indicates high evolutionary potential of pathogenicity genes in Colletotrichum tanaceti.</title>
        <authorList>
            <person name="Lelwala R.V."/>
            <person name="Korhonen P.K."/>
            <person name="Young N.D."/>
            <person name="Scott J.B."/>
            <person name="Ades P.A."/>
            <person name="Gasser R.B."/>
            <person name="Taylor P.W.J."/>
        </authorList>
    </citation>
    <scope>NUCLEOTIDE SEQUENCE [LARGE SCALE GENOMIC DNA]</scope>
    <source>
        <strain evidence="2">BRIP57314</strain>
    </source>
</reference>
<dbReference type="EMBL" id="PJEX01000883">
    <property type="protein sequence ID" value="TKW48573.1"/>
    <property type="molecule type" value="Genomic_DNA"/>
</dbReference>
<feature type="compositionally biased region" description="Pro residues" evidence="1">
    <location>
        <begin position="52"/>
        <end position="64"/>
    </location>
</feature>
<keyword evidence="3" id="KW-1185">Reference proteome</keyword>
<proteinExistence type="predicted"/>
<feature type="region of interest" description="Disordered" evidence="1">
    <location>
        <begin position="45"/>
        <end position="64"/>
    </location>
</feature>
<evidence type="ECO:0000313" key="2">
    <source>
        <dbReference type="EMBL" id="TKW48573.1"/>
    </source>
</evidence>
<feature type="region of interest" description="Disordered" evidence="1">
    <location>
        <begin position="1"/>
        <end position="39"/>
    </location>
</feature>
<dbReference type="Proteomes" id="UP000310108">
    <property type="component" value="Unassembled WGS sequence"/>
</dbReference>
<evidence type="ECO:0000313" key="3">
    <source>
        <dbReference type="Proteomes" id="UP000310108"/>
    </source>
</evidence>